<organism evidence="3">
    <name type="scientific">bioreactor metagenome</name>
    <dbReference type="NCBI Taxonomy" id="1076179"/>
    <lineage>
        <taxon>unclassified sequences</taxon>
        <taxon>metagenomes</taxon>
        <taxon>ecological metagenomes</taxon>
    </lineage>
</organism>
<evidence type="ECO:0000256" key="1">
    <source>
        <dbReference type="ARBA" id="ARBA00022801"/>
    </source>
</evidence>
<name>A0A644V1X6_9ZZZZ</name>
<sequence>MHSRIIKIKLFSLFLLFLTSITKAQEAEIIFHSQKNIGESITMLLRLTDVGTVDVDWGNDVKVRYNVGVTSTQIMGVIQGCCVKVYSQGISYFECNSAGIIDIDLSHAYNIQQIYCTNNELTALDVRCNPNLRRIGVANNNLTDLDLSKNSLLTGLYLQNNKIGVYSMNKIYKDLPDRSQNSGTYNFRNTGNPSVEKSNTEAVVAKNWLPDVHGDNTGLSEVILTTNKNVGEIITLQLKLASAGNLGIESGGETQLFNVSTESTIIKYPIKGNVISILADSLTYINCQNIGLTGIKINNIMPDSFDVRNNALTSCALDSFYRELPSLQAKSLSVNLKVGGNPGSQTSTSSIAVSKNWKVDVFGNASGCVNAVTVLADKDLFIKRLFVNGAVVFTNRTFVFGNVPDKFIGYEFLSNNASEKEEGTIIIASDGYIYGIAAVGALKDWTSIEGINLNYSDINKTKLAIYQKRVTVGDTILIPQIDGFIGFTLLAEKINYLPADPEKDAFLSTLKVDGRSIVNFNKYKLNYTVYLPYSYIGLPVVKPILSEIGSSFTVVPLTSIDGSESQRTTNIAVTSQDQSNNQTYRICFERLPKLDLFLCIGQSNMAGTAPLESEKGDMDLVEGAYLFNSSFMFEKAANGMNRYSNILSTSAQYYGLTYSYAKTITQRLNKPIGLIVNARGGSAIQLWEKEGTDIGDSLYLKTLERAIEAKKWGDFKGVLWHQGEANRSNFQTIGYTVLLKSLVENLRIDLGNNSLFFVAGEIGHWNSENTAFNAMINTIDNLIPNSSCISAEGLINVSNLKDNNDHFNREGLMLLGERYADTIINRIYTTTDFANETLYSDFQVFTQKNKLHIVFNADNVKSLCQIFNMRGQKVKHEILNRHNMFILEDGIYIVCININDKYIYKKMIIKSQ</sequence>
<comment type="caution">
    <text evidence="3">The sequence shown here is derived from an EMBL/GenBank/DDBJ whole genome shotgun (WGS) entry which is preliminary data.</text>
</comment>
<protein>
    <recommendedName>
        <fullName evidence="2">Sialate O-acetylesterase domain-containing protein</fullName>
    </recommendedName>
</protein>
<evidence type="ECO:0000259" key="2">
    <source>
        <dbReference type="Pfam" id="PF03629"/>
    </source>
</evidence>
<keyword evidence="1" id="KW-0378">Hydrolase</keyword>
<dbReference type="NCBIfam" id="TIGR04183">
    <property type="entry name" value="Por_Secre_tail"/>
    <property type="match status" value="1"/>
</dbReference>
<dbReference type="Pfam" id="PF03629">
    <property type="entry name" value="SASA"/>
    <property type="match status" value="1"/>
</dbReference>
<proteinExistence type="predicted"/>
<dbReference type="AlphaFoldDB" id="A0A644V1X6"/>
<reference evidence="3" key="1">
    <citation type="submission" date="2019-08" db="EMBL/GenBank/DDBJ databases">
        <authorList>
            <person name="Kucharzyk K."/>
            <person name="Murdoch R.W."/>
            <person name="Higgins S."/>
            <person name="Loffler F."/>
        </authorList>
    </citation>
    <scope>NUCLEOTIDE SEQUENCE</scope>
</reference>
<dbReference type="GO" id="GO:0016787">
    <property type="term" value="F:hydrolase activity"/>
    <property type="evidence" value="ECO:0007669"/>
    <property type="project" value="UniProtKB-KW"/>
</dbReference>
<dbReference type="SUPFAM" id="SSF52058">
    <property type="entry name" value="L domain-like"/>
    <property type="match status" value="1"/>
</dbReference>
<dbReference type="PANTHER" id="PTHR31988:SF19">
    <property type="entry name" value="9-O-ACETYL-N-ACETYLNEURAMINIC ACID DEACETYLASE-RELATED"/>
    <property type="match status" value="1"/>
</dbReference>
<dbReference type="Gene3D" id="3.40.50.1110">
    <property type="entry name" value="SGNH hydrolase"/>
    <property type="match status" value="1"/>
</dbReference>
<evidence type="ECO:0000313" key="3">
    <source>
        <dbReference type="EMBL" id="MPL85329.1"/>
    </source>
</evidence>
<dbReference type="InterPro" id="IPR032675">
    <property type="entry name" value="LRR_dom_sf"/>
</dbReference>
<accession>A0A644V1X6</accession>
<dbReference type="InterPro" id="IPR036514">
    <property type="entry name" value="SGNH_hydro_sf"/>
</dbReference>
<dbReference type="InterPro" id="IPR026444">
    <property type="entry name" value="Secre_tail"/>
</dbReference>
<gene>
    <name evidence="3" type="ORF">SDC9_31297</name>
</gene>
<dbReference type="PANTHER" id="PTHR31988">
    <property type="entry name" value="ESTERASE, PUTATIVE (DUF303)-RELATED"/>
    <property type="match status" value="1"/>
</dbReference>
<dbReference type="Gene3D" id="3.80.10.10">
    <property type="entry name" value="Ribonuclease Inhibitor"/>
    <property type="match status" value="1"/>
</dbReference>
<feature type="domain" description="Sialate O-acetylesterase" evidence="2">
    <location>
        <begin position="594"/>
        <end position="824"/>
    </location>
</feature>
<dbReference type="InterPro" id="IPR052940">
    <property type="entry name" value="Carb_Esterase_6"/>
</dbReference>
<dbReference type="InterPro" id="IPR005181">
    <property type="entry name" value="SASA"/>
</dbReference>
<dbReference type="EMBL" id="VSSQ01000204">
    <property type="protein sequence ID" value="MPL85329.1"/>
    <property type="molecule type" value="Genomic_DNA"/>
</dbReference>
<dbReference type="SUPFAM" id="SSF52266">
    <property type="entry name" value="SGNH hydrolase"/>
    <property type="match status" value="1"/>
</dbReference>